<evidence type="ECO:0000256" key="1">
    <source>
        <dbReference type="SAM" id="Coils"/>
    </source>
</evidence>
<feature type="coiled-coil region" evidence="1">
    <location>
        <begin position="163"/>
        <end position="190"/>
    </location>
</feature>
<keyword evidence="4" id="KW-1185">Reference proteome</keyword>
<feature type="compositionally biased region" description="Basic and acidic residues" evidence="2">
    <location>
        <begin position="85"/>
        <end position="110"/>
    </location>
</feature>
<proteinExistence type="predicted"/>
<evidence type="ECO:0000313" key="4">
    <source>
        <dbReference type="Proteomes" id="UP001159405"/>
    </source>
</evidence>
<comment type="caution">
    <text evidence="3">The sequence shown here is derived from an EMBL/GenBank/DDBJ whole genome shotgun (WGS) entry which is preliminary data.</text>
</comment>
<reference evidence="3 4" key="1">
    <citation type="submission" date="2022-05" db="EMBL/GenBank/DDBJ databases">
        <authorList>
            <consortium name="Genoscope - CEA"/>
            <person name="William W."/>
        </authorList>
    </citation>
    <scope>NUCLEOTIDE SEQUENCE [LARGE SCALE GENOMIC DNA]</scope>
</reference>
<organism evidence="3 4">
    <name type="scientific">Porites lobata</name>
    <dbReference type="NCBI Taxonomy" id="104759"/>
    <lineage>
        <taxon>Eukaryota</taxon>
        <taxon>Metazoa</taxon>
        <taxon>Cnidaria</taxon>
        <taxon>Anthozoa</taxon>
        <taxon>Hexacorallia</taxon>
        <taxon>Scleractinia</taxon>
        <taxon>Fungiina</taxon>
        <taxon>Poritidae</taxon>
        <taxon>Porites</taxon>
    </lineage>
</organism>
<dbReference type="Proteomes" id="UP001159405">
    <property type="component" value="Unassembled WGS sequence"/>
</dbReference>
<feature type="region of interest" description="Disordered" evidence="2">
    <location>
        <begin position="291"/>
        <end position="315"/>
    </location>
</feature>
<keyword evidence="1" id="KW-0175">Coiled coil</keyword>
<feature type="region of interest" description="Disordered" evidence="2">
    <location>
        <begin position="1"/>
        <end position="27"/>
    </location>
</feature>
<evidence type="ECO:0000256" key="2">
    <source>
        <dbReference type="SAM" id="MobiDB-lite"/>
    </source>
</evidence>
<name>A0ABN8NYB0_9CNID</name>
<dbReference type="EMBL" id="CALNXK010000043">
    <property type="protein sequence ID" value="CAH3126866.1"/>
    <property type="molecule type" value="Genomic_DNA"/>
</dbReference>
<protein>
    <submittedName>
        <fullName evidence="3">Uncharacterized protein</fullName>
    </submittedName>
</protein>
<sequence length="344" mass="39803">MIHFASYIDRQKAGPGSSEKSQKVHSANWKEEIQLKKELDCLDKQEQQRVSRISSDQRLVVHRFQRKLSASVDIAKNHDKVKESLDGNHRRAKELRERQGRNPDDNEARMSLRQLRCLSASPKPPLPKFRRAKSCEPPQESRGVFYSDSYTANAWLDMPPRPMTALEKRNRMWERQLKTVTQRLNRARSAPARTSYYKVPEFSSLQSNVRGDVRDKQISQKQRRRAPTNVEIDLEYFRRVREKELHFQRQAVNTFLKSIEPLELIPWTPGYESADNNNEGENKIVLSTLATNKQDLNGNESRQRTRSVSSAQNTGDLARLGRQESLINGSANVINKKIPVNAWT</sequence>
<accession>A0ABN8NYB0</accession>
<evidence type="ECO:0000313" key="3">
    <source>
        <dbReference type="EMBL" id="CAH3126866.1"/>
    </source>
</evidence>
<gene>
    <name evidence="3" type="ORF">PLOB_00032683</name>
</gene>
<feature type="region of interest" description="Disordered" evidence="2">
    <location>
        <begin position="85"/>
        <end position="140"/>
    </location>
</feature>